<feature type="compositionally biased region" description="Acidic residues" evidence="2">
    <location>
        <begin position="15"/>
        <end position="37"/>
    </location>
</feature>
<evidence type="ECO:0000313" key="5">
    <source>
        <dbReference type="Proteomes" id="UP000006852"/>
    </source>
</evidence>
<dbReference type="KEGG" id="tsu:Tresu_2707"/>
<proteinExistence type="predicted"/>
<gene>
    <name evidence="4" type="ordered locus">Tresu_2707</name>
</gene>
<name>F2NYR4_TRES6</name>
<dbReference type="AlphaFoldDB" id="F2NYR4"/>
<keyword evidence="4" id="KW-0614">Plasmid</keyword>
<evidence type="ECO:0000313" key="4">
    <source>
        <dbReference type="EMBL" id="AEB15563.1"/>
    </source>
</evidence>
<feature type="coiled-coil region" evidence="1">
    <location>
        <begin position="155"/>
        <end position="182"/>
    </location>
</feature>
<protein>
    <submittedName>
        <fullName evidence="4">Uncharacterized protein</fullName>
    </submittedName>
</protein>
<keyword evidence="5" id="KW-1185">Reference proteome</keyword>
<sequence>MMESEISETERVAEDLSENDEVEMLVHEDESDSESSDEDKNIEETGFTFQTVSMESPEETVDEKIDSLCRSVNELLERTADSEDTRAMYEDMVSFYNSFGLKTRELTDKLDKEVSYTRYIETQISSKSIEKECLMLKKALVEERALMGVKFDEIKSAFDEKMRQLEAESKSVQEKQMALVQDIVKQIKKFADIDSKLTETLEQFRKDMTKASENEYKIVQTRCKESLNAANSDFDSVKKSIIAFLKSCEKQNNTLISKIPEQKRKFSWKDAVIYAMSALCITGMIVQVIQMFI</sequence>
<keyword evidence="3" id="KW-0812">Transmembrane</keyword>
<keyword evidence="1" id="KW-0175">Coiled coil</keyword>
<keyword evidence="3" id="KW-0472">Membrane</keyword>
<feature type="transmembrane region" description="Helical" evidence="3">
    <location>
        <begin position="271"/>
        <end position="292"/>
    </location>
</feature>
<accession>F2NYR4</accession>
<dbReference type="OrthoDB" id="9854271at2"/>
<organism evidence="4 5">
    <name type="scientific">Treponema succinifaciens (strain ATCC 33096 / DSM 2489 / 6091)</name>
    <dbReference type="NCBI Taxonomy" id="869209"/>
    <lineage>
        <taxon>Bacteria</taxon>
        <taxon>Pseudomonadati</taxon>
        <taxon>Spirochaetota</taxon>
        <taxon>Spirochaetia</taxon>
        <taxon>Spirochaetales</taxon>
        <taxon>Treponemataceae</taxon>
        <taxon>Treponema</taxon>
    </lineage>
</organism>
<evidence type="ECO:0000256" key="2">
    <source>
        <dbReference type="SAM" id="MobiDB-lite"/>
    </source>
</evidence>
<keyword evidence="3" id="KW-1133">Transmembrane helix</keyword>
<dbReference type="EMBL" id="CP002632">
    <property type="protein sequence ID" value="AEB15563.1"/>
    <property type="molecule type" value="Genomic_DNA"/>
</dbReference>
<dbReference type="HOGENOM" id="CLU_949776_0_0_12"/>
<geneLocation type="plasmid" evidence="4 5">
    <name>pTRESU01</name>
</geneLocation>
<dbReference type="Proteomes" id="UP000006852">
    <property type="component" value="Plasmid pTRESU01"/>
</dbReference>
<reference evidence="5" key="1">
    <citation type="submission" date="2011-04" db="EMBL/GenBank/DDBJ databases">
        <title>The complete genome of plasmid of Treponema succinifaciens DSM 2489.</title>
        <authorList>
            <person name="Lucas S."/>
            <person name="Copeland A."/>
            <person name="Lapidus A."/>
            <person name="Bruce D."/>
            <person name="Goodwin L."/>
            <person name="Pitluck S."/>
            <person name="Peters L."/>
            <person name="Kyrpides N."/>
            <person name="Mavromatis K."/>
            <person name="Ivanova N."/>
            <person name="Ovchinnikova G."/>
            <person name="Teshima H."/>
            <person name="Detter J.C."/>
            <person name="Tapia R."/>
            <person name="Han C."/>
            <person name="Land M."/>
            <person name="Hauser L."/>
            <person name="Markowitz V."/>
            <person name="Cheng J.-F."/>
            <person name="Hugenholtz P."/>
            <person name="Woyke T."/>
            <person name="Wu D."/>
            <person name="Gronow S."/>
            <person name="Wellnitz S."/>
            <person name="Brambilla E."/>
            <person name="Klenk H.-P."/>
            <person name="Eisen J.A."/>
        </authorList>
    </citation>
    <scope>NUCLEOTIDE SEQUENCE [LARGE SCALE GENOMIC DNA]</scope>
    <source>
        <strain evidence="5">ATCC 33096 / DSM 2489 / 6091</strain>
        <plasmid evidence="5">Plasmid pTRESU01</plasmid>
    </source>
</reference>
<evidence type="ECO:0000256" key="3">
    <source>
        <dbReference type="SAM" id="Phobius"/>
    </source>
</evidence>
<evidence type="ECO:0000256" key="1">
    <source>
        <dbReference type="SAM" id="Coils"/>
    </source>
</evidence>
<feature type="region of interest" description="Disordered" evidence="2">
    <location>
        <begin position="1"/>
        <end position="48"/>
    </location>
</feature>